<sequence length="347" mass="36080">MRAARYHGVRDVRLEQIPEPEPGPGQIKIAVAYNGLCGSDLHEYFNAPTFIPMEPHPLTGAHAPCVLGHEFSGTVVAVGDGAGVFGPGDRVAVRPTYSCGECPACRIGAPNICKQLAFHGGSAAGGGLSEFTVVDETMAHKLPDSVSLLSGALVEPLAVAQHAVNRAAPGADDTVVVIGSGAIGIGVWLALRARGIEKVIVSEPSGQRRQAISRLGAERVVDPTSQDLQTIVDEVSGGVGAAVVFDAAGVPQAFADGLSVLAPHGILMVVSVYERGLDFNPTALLTGEHTITTSLTYSDTEFAEVIANMERGVYGADGWTDVIGLDQLTDAFELLRAGEAVKILVEI</sequence>
<dbReference type="InterPro" id="IPR013154">
    <property type="entry name" value="ADH-like_N"/>
</dbReference>
<comment type="cofactor">
    <cofactor evidence="1 6">
        <name>Zn(2+)</name>
        <dbReference type="ChEBI" id="CHEBI:29105"/>
    </cofactor>
</comment>
<dbReference type="RefSeq" id="WP_260840414.1">
    <property type="nucleotide sequence ID" value="NZ_CP045809.1"/>
</dbReference>
<proteinExistence type="inferred from homology"/>
<evidence type="ECO:0000256" key="3">
    <source>
        <dbReference type="ARBA" id="ARBA00022723"/>
    </source>
</evidence>
<evidence type="ECO:0000256" key="5">
    <source>
        <dbReference type="ARBA" id="ARBA00023002"/>
    </source>
</evidence>
<dbReference type="SUPFAM" id="SSF50129">
    <property type="entry name" value="GroES-like"/>
    <property type="match status" value="1"/>
</dbReference>
<evidence type="ECO:0000313" key="9">
    <source>
        <dbReference type="Proteomes" id="UP001059836"/>
    </source>
</evidence>
<keyword evidence="5" id="KW-0560">Oxidoreductase</keyword>
<dbReference type="InterPro" id="IPR002328">
    <property type="entry name" value="ADH_Zn_CS"/>
</dbReference>
<dbReference type="EMBL" id="CP045809">
    <property type="protein sequence ID" value="QHN35180.1"/>
    <property type="molecule type" value="Genomic_DNA"/>
</dbReference>
<dbReference type="Pfam" id="PF08240">
    <property type="entry name" value="ADH_N"/>
    <property type="match status" value="1"/>
</dbReference>
<name>A0ABX6IIP4_9ACTN</name>
<dbReference type="Pfam" id="PF00107">
    <property type="entry name" value="ADH_zinc_N"/>
    <property type="match status" value="1"/>
</dbReference>
<dbReference type="InterPro" id="IPR036291">
    <property type="entry name" value="NAD(P)-bd_dom_sf"/>
</dbReference>
<dbReference type="PANTHER" id="PTHR43161">
    <property type="entry name" value="SORBITOL DEHYDROGENASE"/>
    <property type="match status" value="1"/>
</dbReference>
<dbReference type="Proteomes" id="UP001059836">
    <property type="component" value="Chromosome"/>
</dbReference>
<keyword evidence="9" id="KW-1185">Reference proteome</keyword>
<evidence type="ECO:0000256" key="2">
    <source>
        <dbReference type="ARBA" id="ARBA00008072"/>
    </source>
</evidence>
<gene>
    <name evidence="8" type="ORF">GII31_10090</name>
</gene>
<dbReference type="Gene3D" id="3.40.50.720">
    <property type="entry name" value="NAD(P)-binding Rossmann-like Domain"/>
    <property type="match status" value="1"/>
</dbReference>
<evidence type="ECO:0000313" key="8">
    <source>
        <dbReference type="EMBL" id="QHN35180.1"/>
    </source>
</evidence>
<comment type="similarity">
    <text evidence="2 6">Belongs to the zinc-containing alcohol dehydrogenase family.</text>
</comment>
<dbReference type="InterPro" id="IPR020843">
    <property type="entry name" value="ER"/>
</dbReference>
<dbReference type="Gene3D" id="3.90.180.10">
    <property type="entry name" value="Medium-chain alcohol dehydrogenases, catalytic domain"/>
    <property type="match status" value="1"/>
</dbReference>
<dbReference type="CDD" id="cd08233">
    <property type="entry name" value="butanediol_DH_like"/>
    <property type="match status" value="1"/>
</dbReference>
<evidence type="ECO:0000256" key="6">
    <source>
        <dbReference type="RuleBase" id="RU361277"/>
    </source>
</evidence>
<keyword evidence="3 6" id="KW-0479">Metal-binding</keyword>
<evidence type="ECO:0000259" key="7">
    <source>
        <dbReference type="SMART" id="SM00829"/>
    </source>
</evidence>
<dbReference type="InterPro" id="IPR011032">
    <property type="entry name" value="GroES-like_sf"/>
</dbReference>
<accession>A0ABX6IIP4</accession>
<evidence type="ECO:0000256" key="4">
    <source>
        <dbReference type="ARBA" id="ARBA00022833"/>
    </source>
</evidence>
<protein>
    <submittedName>
        <fullName evidence="8">Alcohol dehydrogenase catalytic domain-containing protein</fullName>
    </submittedName>
</protein>
<organism evidence="8 9">
    <name type="scientific">Gordonia pseudamarae</name>
    <dbReference type="NCBI Taxonomy" id="2831662"/>
    <lineage>
        <taxon>Bacteria</taxon>
        <taxon>Bacillati</taxon>
        <taxon>Actinomycetota</taxon>
        <taxon>Actinomycetes</taxon>
        <taxon>Mycobacteriales</taxon>
        <taxon>Gordoniaceae</taxon>
        <taxon>Gordonia</taxon>
    </lineage>
</organism>
<keyword evidence="4 6" id="KW-0862">Zinc</keyword>
<feature type="domain" description="Enoyl reductase (ER)" evidence="7">
    <location>
        <begin position="8"/>
        <end position="345"/>
    </location>
</feature>
<dbReference type="PROSITE" id="PS00059">
    <property type="entry name" value="ADH_ZINC"/>
    <property type="match status" value="1"/>
</dbReference>
<dbReference type="PANTHER" id="PTHR43161:SF23">
    <property type="entry name" value="(R,R)-BUTANEDIOL DEHYDROGENASE-RELATED"/>
    <property type="match status" value="1"/>
</dbReference>
<reference evidence="8" key="1">
    <citation type="journal article" date="2021" name="Nat. Microbiol.">
        <title>Cocultivation of an ultrasmall environmental parasitic bacterium with lytic ability against bacteria associated with wastewater foams.</title>
        <authorList>
            <person name="Batinovic S."/>
            <person name="Rose J.J.A."/>
            <person name="Ratcliffe J."/>
            <person name="Seviour R.J."/>
            <person name="Petrovski S."/>
        </authorList>
    </citation>
    <scope>NUCLEOTIDE SEQUENCE</scope>
    <source>
        <strain evidence="8">CON9</strain>
    </source>
</reference>
<dbReference type="SMART" id="SM00829">
    <property type="entry name" value="PKS_ER"/>
    <property type="match status" value="1"/>
</dbReference>
<dbReference type="InterPro" id="IPR013149">
    <property type="entry name" value="ADH-like_C"/>
</dbReference>
<dbReference type="SUPFAM" id="SSF51735">
    <property type="entry name" value="NAD(P)-binding Rossmann-fold domains"/>
    <property type="match status" value="1"/>
</dbReference>
<evidence type="ECO:0000256" key="1">
    <source>
        <dbReference type="ARBA" id="ARBA00001947"/>
    </source>
</evidence>